<gene>
    <name evidence="2" type="ORF">Cvel_23089</name>
</gene>
<feature type="region of interest" description="Disordered" evidence="1">
    <location>
        <begin position="45"/>
        <end position="90"/>
    </location>
</feature>
<feature type="compositionally biased region" description="Acidic residues" evidence="1">
    <location>
        <begin position="63"/>
        <end position="90"/>
    </location>
</feature>
<dbReference type="VEuPathDB" id="CryptoDB:Cvel_23089"/>
<evidence type="ECO:0000256" key="1">
    <source>
        <dbReference type="SAM" id="MobiDB-lite"/>
    </source>
</evidence>
<name>A0A0G4GRS0_9ALVE</name>
<proteinExistence type="predicted"/>
<reference evidence="2" key="1">
    <citation type="submission" date="2014-11" db="EMBL/GenBank/DDBJ databases">
        <authorList>
            <person name="Otto D Thomas"/>
            <person name="Naeem Raeece"/>
        </authorList>
    </citation>
    <scope>NUCLEOTIDE SEQUENCE</scope>
</reference>
<protein>
    <submittedName>
        <fullName evidence="2">Uncharacterized protein</fullName>
    </submittedName>
</protein>
<sequence length="90" mass="9967">MTRRITLSVPDDRMWQVLQQLLQSEGLNAHNVLWELTAMAAATENNTTQAHSSQCPSMVTTASDEEDDSGASENDDDDSTYTEVDSDEED</sequence>
<organism evidence="2">
    <name type="scientific">Chromera velia CCMP2878</name>
    <dbReference type="NCBI Taxonomy" id="1169474"/>
    <lineage>
        <taxon>Eukaryota</taxon>
        <taxon>Sar</taxon>
        <taxon>Alveolata</taxon>
        <taxon>Colpodellida</taxon>
        <taxon>Chromeraceae</taxon>
        <taxon>Chromera</taxon>
    </lineage>
</organism>
<accession>A0A0G4GRS0</accession>
<dbReference type="EMBL" id="CDMZ01001482">
    <property type="protein sequence ID" value="CEM33238.1"/>
    <property type="molecule type" value="Genomic_DNA"/>
</dbReference>
<dbReference type="AlphaFoldDB" id="A0A0G4GRS0"/>
<feature type="compositionally biased region" description="Polar residues" evidence="1">
    <location>
        <begin position="51"/>
        <end position="62"/>
    </location>
</feature>
<evidence type="ECO:0000313" key="2">
    <source>
        <dbReference type="EMBL" id="CEM33238.1"/>
    </source>
</evidence>